<accession>A0A481YQ81</accession>
<sequence>MEITKKYILNYFDERLDRIKKIYETKNYSFNIDDINICNKDENFMEMIGYEIYQSKNINKYLKLEKYLY</sequence>
<name>A0A481YQ81_9VIRU</name>
<evidence type="ECO:0000313" key="1">
    <source>
        <dbReference type="EMBL" id="QBK85120.1"/>
    </source>
</evidence>
<proteinExistence type="predicted"/>
<reference evidence="1" key="1">
    <citation type="journal article" date="2019" name="MBio">
        <title>Virus Genomes from Deep Sea Sediments Expand the Ocean Megavirome and Support Independent Origins of Viral Gigantism.</title>
        <authorList>
            <person name="Backstrom D."/>
            <person name="Yutin N."/>
            <person name="Jorgensen S.L."/>
            <person name="Dharamshi J."/>
            <person name="Homa F."/>
            <person name="Zaremba-Niedwiedzka K."/>
            <person name="Spang A."/>
            <person name="Wolf Y.I."/>
            <person name="Koonin E.V."/>
            <person name="Ettema T.J."/>
        </authorList>
    </citation>
    <scope>NUCLEOTIDE SEQUENCE</scope>
</reference>
<organism evidence="1">
    <name type="scientific">Pithovirus LCDPAC02</name>
    <dbReference type="NCBI Taxonomy" id="2506601"/>
    <lineage>
        <taxon>Viruses</taxon>
        <taxon>Pithoviruses</taxon>
    </lineage>
</organism>
<gene>
    <name evidence="1" type="ORF">LCDPAC02_03190</name>
</gene>
<protein>
    <submittedName>
        <fullName evidence="1">Uncharacterized protein</fullName>
    </submittedName>
</protein>
<dbReference type="EMBL" id="MK500303">
    <property type="protein sequence ID" value="QBK85120.1"/>
    <property type="molecule type" value="Genomic_DNA"/>
</dbReference>